<keyword evidence="5 6" id="KW-0949">S-adenosyl-L-methionine</keyword>
<dbReference type="UniPathway" id="UPA00232"/>
<comment type="catalytic activity">
    <reaction evidence="6">
        <text>a 2-demethylmenaquinol + S-adenosyl-L-methionine = a menaquinol + S-adenosyl-L-homocysteine + H(+)</text>
        <dbReference type="Rhea" id="RHEA:42640"/>
        <dbReference type="Rhea" id="RHEA-COMP:9539"/>
        <dbReference type="Rhea" id="RHEA-COMP:9563"/>
        <dbReference type="ChEBI" id="CHEBI:15378"/>
        <dbReference type="ChEBI" id="CHEBI:18151"/>
        <dbReference type="ChEBI" id="CHEBI:55437"/>
        <dbReference type="ChEBI" id="CHEBI:57856"/>
        <dbReference type="ChEBI" id="CHEBI:59789"/>
        <dbReference type="EC" id="2.1.1.163"/>
    </reaction>
</comment>
<evidence type="ECO:0000256" key="6">
    <source>
        <dbReference type="HAMAP-Rule" id="MF_01813"/>
    </source>
</evidence>
<evidence type="ECO:0000256" key="1">
    <source>
        <dbReference type="ARBA" id="ARBA00022428"/>
    </source>
</evidence>
<proteinExistence type="inferred from homology"/>
<dbReference type="PANTHER" id="PTHR43591">
    <property type="entry name" value="METHYLTRANSFERASE"/>
    <property type="match status" value="1"/>
</dbReference>
<dbReference type="EC" id="2.1.1.163" evidence="6"/>
<organism evidence="7 8">
    <name type="scientific">Candidatus Erwinia haradaeae</name>
    <dbReference type="NCBI Taxonomy" id="1922217"/>
    <lineage>
        <taxon>Bacteria</taxon>
        <taxon>Pseudomonadati</taxon>
        <taxon>Pseudomonadota</taxon>
        <taxon>Gammaproteobacteria</taxon>
        <taxon>Enterobacterales</taxon>
        <taxon>Erwiniaceae</taxon>
        <taxon>Erwinia</taxon>
    </lineage>
</organism>
<dbReference type="SUPFAM" id="SSF53335">
    <property type="entry name" value="S-adenosyl-L-methionine-dependent methyltransferases"/>
    <property type="match status" value="1"/>
</dbReference>
<keyword evidence="3 6" id="KW-0808">Transferase</keyword>
<dbReference type="UniPathway" id="UPA00079">
    <property type="reaction ID" value="UER00169"/>
</dbReference>
<evidence type="ECO:0000313" key="7">
    <source>
        <dbReference type="EMBL" id="VFP80702.1"/>
    </source>
</evidence>
<dbReference type="PROSITE" id="PS01184">
    <property type="entry name" value="UBIE_2"/>
    <property type="match status" value="1"/>
</dbReference>
<dbReference type="AlphaFoldDB" id="A0A451D4T4"/>
<keyword evidence="1 6" id="KW-0474">Menaquinone biosynthesis</keyword>
<comment type="function">
    <text evidence="6">Methyltransferase required for the conversion of demethylmenaquinol (DMKH2) to menaquinol (MKH2) and the conversion of 2-polyprenyl-6-methoxy-1,4-benzoquinol (DDMQH2) to 2-polyprenyl-3-methyl-6-methoxy-1,4-benzoquinol (DMQH2).</text>
</comment>
<dbReference type="Gene3D" id="3.40.50.150">
    <property type="entry name" value="Vaccinia Virus protein VP39"/>
    <property type="match status" value="1"/>
</dbReference>
<gene>
    <name evidence="6 7" type="primary">ubiE</name>
    <name evidence="7" type="ORF">ERCISPPS3390_589</name>
</gene>
<feature type="binding site" evidence="6">
    <location>
        <position position="74"/>
    </location>
    <ligand>
        <name>S-adenosyl-L-methionine</name>
        <dbReference type="ChEBI" id="CHEBI:59789"/>
    </ligand>
</feature>
<dbReference type="HAMAP" id="MF_01813">
    <property type="entry name" value="MenG_UbiE_methyltr"/>
    <property type="match status" value="1"/>
</dbReference>
<dbReference type="GO" id="GO:0009234">
    <property type="term" value="P:menaquinone biosynthetic process"/>
    <property type="evidence" value="ECO:0007669"/>
    <property type="project" value="UniProtKB-UniRule"/>
</dbReference>
<evidence type="ECO:0000256" key="3">
    <source>
        <dbReference type="ARBA" id="ARBA00022679"/>
    </source>
</evidence>
<dbReference type="GO" id="GO:0032259">
    <property type="term" value="P:methylation"/>
    <property type="evidence" value="ECO:0007669"/>
    <property type="project" value="UniProtKB-KW"/>
</dbReference>
<dbReference type="Proteomes" id="UP000294338">
    <property type="component" value="Chromosome 1"/>
</dbReference>
<dbReference type="GO" id="GO:0009060">
    <property type="term" value="P:aerobic respiration"/>
    <property type="evidence" value="ECO:0007669"/>
    <property type="project" value="UniProtKB-UniRule"/>
</dbReference>
<feature type="binding site" evidence="6">
    <location>
        <begin position="123"/>
        <end position="124"/>
    </location>
    <ligand>
        <name>S-adenosyl-L-methionine</name>
        <dbReference type="ChEBI" id="CHEBI:59789"/>
    </ligand>
</feature>
<keyword evidence="7" id="KW-0830">Ubiquinone</keyword>
<dbReference type="InterPro" id="IPR023576">
    <property type="entry name" value="UbiE/COQ5_MeTrFase_CS"/>
</dbReference>
<evidence type="ECO:0000256" key="4">
    <source>
        <dbReference type="ARBA" id="ARBA00022688"/>
    </source>
</evidence>
<protein>
    <recommendedName>
        <fullName evidence="6">Ubiquinone/menaquinone biosynthesis C-methyltransferase UbiE</fullName>
        <ecNumber evidence="6">2.1.1.163</ecNumber>
        <ecNumber evidence="6">2.1.1.201</ecNumber>
    </recommendedName>
    <alternativeName>
        <fullName evidence="6">2-methoxy-6-polyprenyl-1,4-benzoquinol methylase</fullName>
    </alternativeName>
    <alternativeName>
        <fullName evidence="6">Demethylmenaquinone methyltransferase</fullName>
    </alternativeName>
</protein>
<dbReference type="NCBIfam" id="TIGR01934">
    <property type="entry name" value="MenG_MenH_UbiE"/>
    <property type="match status" value="1"/>
</dbReference>
<evidence type="ECO:0000256" key="2">
    <source>
        <dbReference type="ARBA" id="ARBA00022603"/>
    </source>
</evidence>
<reference evidence="7 8" key="1">
    <citation type="submission" date="2019-02" db="EMBL/GenBank/DDBJ databases">
        <authorList>
            <person name="Manzano-Marin A."/>
            <person name="Manzano-Marin A."/>
        </authorList>
    </citation>
    <scope>NUCLEOTIDE SEQUENCE [LARGE SCALE GENOMIC DNA]</scope>
    <source>
        <strain evidence="7 8">ErCisplendens/pseudotsugae</strain>
    </source>
</reference>
<comment type="catalytic activity">
    <reaction evidence="6">
        <text>a 2-methoxy-6-(all-trans-polyprenyl)benzene-1,4-diol + S-adenosyl-L-methionine = a 5-methoxy-2-methyl-3-(all-trans-polyprenyl)benzene-1,4-diol + S-adenosyl-L-homocysteine + H(+)</text>
        <dbReference type="Rhea" id="RHEA:28286"/>
        <dbReference type="Rhea" id="RHEA-COMP:10858"/>
        <dbReference type="Rhea" id="RHEA-COMP:10859"/>
        <dbReference type="ChEBI" id="CHEBI:15378"/>
        <dbReference type="ChEBI" id="CHEBI:57856"/>
        <dbReference type="ChEBI" id="CHEBI:59789"/>
        <dbReference type="ChEBI" id="CHEBI:84166"/>
        <dbReference type="ChEBI" id="CHEBI:84167"/>
        <dbReference type="EC" id="2.1.1.201"/>
    </reaction>
</comment>
<dbReference type="GO" id="GO:0043770">
    <property type="term" value="F:demethylmenaquinone methyltransferase activity"/>
    <property type="evidence" value="ECO:0007669"/>
    <property type="project" value="UniProtKB-UniRule"/>
</dbReference>
<comment type="similarity">
    <text evidence="6">Belongs to the class I-like SAM-binding methyltransferase superfamily. MenG/UbiE family.</text>
</comment>
<evidence type="ECO:0000256" key="5">
    <source>
        <dbReference type="ARBA" id="ARBA00022691"/>
    </source>
</evidence>
<comment type="pathway">
    <text evidence="6">Cofactor biosynthesis; ubiquinone biosynthesis.</text>
</comment>
<keyword evidence="2 6" id="KW-0489">Methyltransferase</keyword>
<dbReference type="PROSITE" id="PS51608">
    <property type="entry name" value="SAM_MT_UBIE"/>
    <property type="match status" value="1"/>
</dbReference>
<dbReference type="NCBIfam" id="NF001244">
    <property type="entry name" value="PRK00216.1-5"/>
    <property type="match status" value="1"/>
</dbReference>
<keyword evidence="4 6" id="KW-0831">Ubiquinone biosynthesis</keyword>
<dbReference type="Pfam" id="PF01209">
    <property type="entry name" value="Ubie_methyltran"/>
    <property type="match status" value="1"/>
</dbReference>
<comment type="caution">
    <text evidence="6">Lacks conserved residue(s) required for the propagation of feature annotation.</text>
</comment>
<dbReference type="CDD" id="cd02440">
    <property type="entry name" value="AdoMet_MTases"/>
    <property type="match status" value="1"/>
</dbReference>
<dbReference type="PROSITE" id="PS01183">
    <property type="entry name" value="UBIE_1"/>
    <property type="match status" value="1"/>
</dbReference>
<dbReference type="PANTHER" id="PTHR43591:SF24">
    <property type="entry name" value="2-METHOXY-6-POLYPRENYL-1,4-BENZOQUINOL METHYLASE, MITOCHONDRIAL"/>
    <property type="match status" value="1"/>
</dbReference>
<dbReference type="InterPro" id="IPR004033">
    <property type="entry name" value="UbiE/COQ5_MeTrFase"/>
</dbReference>
<dbReference type="FunFam" id="3.40.50.150:FF:000014">
    <property type="entry name" value="Ubiquinone/menaquinone biosynthesis C-methyltransferase UbiE"/>
    <property type="match status" value="1"/>
</dbReference>
<name>A0A451D4T4_9GAMM</name>
<comment type="pathway">
    <text evidence="6">Quinol/quinone metabolism; menaquinone biosynthesis; menaquinol from 1,4-dihydroxy-2-naphthoate: step 2/2.</text>
</comment>
<dbReference type="EC" id="2.1.1.201" evidence="6"/>
<dbReference type="GO" id="GO:0008425">
    <property type="term" value="F:2-methoxy-6-polyprenyl-1,4-benzoquinol methyltransferase activity"/>
    <property type="evidence" value="ECO:0007669"/>
    <property type="project" value="UniProtKB-UniRule"/>
</dbReference>
<sequence length="251" mass="28409">MLNKSKNTTHFGYKTVYKEEKTTLVGHVFHSVAAKYDLMNDIMSLGTHRIWKRLTIQHSGVKPGHYVLDLAGGTGDLTAHFSHLVGENGLVVLADINNSMLQEGRKKLRNKGILRNVRYVQANAENLPFPDTVFDCITIAFGLRNITESNQALASMFRVLKRGGRLLILEFSKLESALLNKIYNIYSFQVLPFLGKLIAQDPHSYRYLAESIHVHPDQETLKRIMIDVGFYETSYINLTGGIVALHRGFKF</sequence>
<evidence type="ECO:0000313" key="8">
    <source>
        <dbReference type="Proteomes" id="UP000294338"/>
    </source>
</evidence>
<dbReference type="NCBIfam" id="NF001240">
    <property type="entry name" value="PRK00216.1-1"/>
    <property type="match status" value="1"/>
</dbReference>
<accession>A0A451D4T4</accession>
<feature type="binding site" evidence="6">
    <location>
        <position position="95"/>
    </location>
    <ligand>
        <name>S-adenosyl-L-methionine</name>
        <dbReference type="ChEBI" id="CHEBI:59789"/>
    </ligand>
</feature>
<dbReference type="InterPro" id="IPR029063">
    <property type="entry name" value="SAM-dependent_MTases_sf"/>
</dbReference>
<dbReference type="RefSeq" id="WP_197095310.1">
    <property type="nucleotide sequence ID" value="NZ_LR217705.1"/>
</dbReference>
<dbReference type="EMBL" id="LR217705">
    <property type="protein sequence ID" value="VFP80702.1"/>
    <property type="molecule type" value="Genomic_DNA"/>
</dbReference>